<evidence type="ECO:0000313" key="3">
    <source>
        <dbReference type="EMBL" id="TWT98122.1"/>
    </source>
</evidence>
<dbReference type="EMBL" id="SJPR01000002">
    <property type="protein sequence ID" value="TWT98122.1"/>
    <property type="molecule type" value="Genomic_DNA"/>
</dbReference>
<dbReference type="RefSeq" id="WP_146445003.1">
    <property type="nucleotide sequence ID" value="NZ_SJPR01000002.1"/>
</dbReference>
<gene>
    <name evidence="3" type="ORF">Pla108_22790</name>
</gene>
<accession>A0A5C6ADI7</accession>
<proteinExistence type="predicted"/>
<feature type="chain" id="PRO_5022714434" description="LTD domain-containing protein" evidence="1">
    <location>
        <begin position="21"/>
        <end position="567"/>
    </location>
</feature>
<dbReference type="AlphaFoldDB" id="A0A5C6ADI7"/>
<dbReference type="Proteomes" id="UP000317421">
    <property type="component" value="Unassembled WGS sequence"/>
</dbReference>
<comment type="caution">
    <text evidence="3">The sequence shown here is derived from an EMBL/GenBank/DDBJ whole genome shotgun (WGS) entry which is preliminary data.</text>
</comment>
<keyword evidence="1" id="KW-0732">Signal</keyword>
<protein>
    <recommendedName>
        <fullName evidence="2">LTD domain-containing protein</fullName>
    </recommendedName>
</protein>
<dbReference type="OrthoDB" id="274864at2"/>
<evidence type="ECO:0000313" key="4">
    <source>
        <dbReference type="Proteomes" id="UP000317421"/>
    </source>
</evidence>
<feature type="signal peptide" evidence="1">
    <location>
        <begin position="1"/>
        <end position="20"/>
    </location>
</feature>
<name>A0A5C6ADI7_9BACT</name>
<keyword evidence="4" id="KW-1185">Reference proteome</keyword>
<feature type="domain" description="LTD" evidence="2">
    <location>
        <begin position="17"/>
        <end position="189"/>
    </location>
</feature>
<dbReference type="Pfam" id="PF00932">
    <property type="entry name" value="LTD"/>
    <property type="match status" value="1"/>
</dbReference>
<evidence type="ECO:0000256" key="1">
    <source>
        <dbReference type="SAM" id="SignalP"/>
    </source>
</evidence>
<dbReference type="InterPro" id="IPR001322">
    <property type="entry name" value="Lamin_tail_dom"/>
</dbReference>
<evidence type="ECO:0000259" key="2">
    <source>
        <dbReference type="PROSITE" id="PS51841"/>
    </source>
</evidence>
<organism evidence="3 4">
    <name type="scientific">Botrimarina colliarenosi</name>
    <dbReference type="NCBI Taxonomy" id="2528001"/>
    <lineage>
        <taxon>Bacteria</taxon>
        <taxon>Pseudomonadati</taxon>
        <taxon>Planctomycetota</taxon>
        <taxon>Planctomycetia</taxon>
        <taxon>Pirellulales</taxon>
        <taxon>Lacipirellulaceae</taxon>
        <taxon>Botrimarina</taxon>
    </lineage>
</organism>
<reference evidence="3 4" key="1">
    <citation type="submission" date="2019-02" db="EMBL/GenBank/DDBJ databases">
        <title>Deep-cultivation of Planctomycetes and their phenomic and genomic characterization uncovers novel biology.</title>
        <authorList>
            <person name="Wiegand S."/>
            <person name="Jogler M."/>
            <person name="Boedeker C."/>
            <person name="Pinto D."/>
            <person name="Vollmers J."/>
            <person name="Rivas-Marin E."/>
            <person name="Kohn T."/>
            <person name="Peeters S.H."/>
            <person name="Heuer A."/>
            <person name="Rast P."/>
            <person name="Oberbeckmann S."/>
            <person name="Bunk B."/>
            <person name="Jeske O."/>
            <person name="Meyerdierks A."/>
            <person name="Storesund J.E."/>
            <person name="Kallscheuer N."/>
            <person name="Luecker S."/>
            <person name="Lage O.M."/>
            <person name="Pohl T."/>
            <person name="Merkel B.J."/>
            <person name="Hornburger P."/>
            <person name="Mueller R.-W."/>
            <person name="Bruemmer F."/>
            <person name="Labrenz M."/>
            <person name="Spormann A.M."/>
            <person name="Op Den Camp H."/>
            <person name="Overmann J."/>
            <person name="Amann R."/>
            <person name="Jetten M.S.M."/>
            <person name="Mascher T."/>
            <person name="Medema M.H."/>
            <person name="Devos D.P."/>
            <person name="Kaster A.-K."/>
            <person name="Ovreas L."/>
            <person name="Rohde M."/>
            <person name="Galperin M.Y."/>
            <person name="Jogler C."/>
        </authorList>
    </citation>
    <scope>NUCLEOTIDE SEQUENCE [LARGE SCALE GENOMIC DNA]</scope>
    <source>
        <strain evidence="3 4">Pla108</strain>
    </source>
</reference>
<sequence precursor="true">MSRDYVSALAVMLALPALSAAQLQVTEVLYDPAADESRWEWIEVRNTGAVAIDLDGYVIDRVGDLERVTVLPNITRSPLLGGEVVANATVIPAGGIAVLYNGQGLGYNPARFRAAWPQTTPGATLIGVEGWSSNQLTNSPKPSEYAPSLPAMTVGLWANEASYRLDVADFGSPGAPNRRVHRTDHSAAAFGYDDDAPWRDALGRSAIHYISGPVFEPSSWGRSNAPYGGASESIKTYVPEPVNAPDYGSPGIVAPGTPIAAGLLVTEVMYNSAASTGASNEWEWIEVYNTGPAIDFAASRHWLDDDDGVSLAEPNLTAGKIGSGGVGVLFNESAVSLADLRTAWDRPGAAPINWIAVEEWPALANGGDLIGLWNNAIDYATDQAVEAGSIARAVAGVAYDDSAPWPSGVDGDAIRLANLGSDPADPAAWARARGAYADPNAYGSAEVFAPGGVIDNAGGDQASPGYHWPDYYPPLPGDYNNDGAVDAADYTVWRDGLPLPTETASAGVTDEADYVVWQSNYSGAGQGRAVSVPEPAAALLVPMVGVACRGHRRGLDSEFAGRPRDSR</sequence>
<dbReference type="PROSITE" id="PS51841">
    <property type="entry name" value="LTD"/>
    <property type="match status" value="1"/>
</dbReference>